<evidence type="ECO:0000259" key="2">
    <source>
        <dbReference type="PROSITE" id="PS51741"/>
    </source>
</evidence>
<comment type="caution">
    <text evidence="3">The sequence shown here is derived from an EMBL/GenBank/DDBJ whole genome shotgun (WGS) entry which is preliminary data.</text>
</comment>
<gene>
    <name evidence="3" type="ORF">MG3_06126</name>
</gene>
<name>A0AB34PJ50_CANAX</name>
<dbReference type="InterPro" id="IPR027267">
    <property type="entry name" value="AH/BAR_dom_sf"/>
</dbReference>
<dbReference type="InterPro" id="IPR001060">
    <property type="entry name" value="FCH_dom"/>
</dbReference>
<dbReference type="InterPro" id="IPR031160">
    <property type="entry name" value="F_BAR_dom"/>
</dbReference>
<dbReference type="AlphaFoldDB" id="A0AB34PJ50"/>
<organism evidence="3 4">
    <name type="scientific">Candida albicans P78048</name>
    <dbReference type="NCBI Taxonomy" id="1094989"/>
    <lineage>
        <taxon>Eukaryota</taxon>
        <taxon>Fungi</taxon>
        <taxon>Dikarya</taxon>
        <taxon>Ascomycota</taxon>
        <taxon>Saccharomycotina</taxon>
        <taxon>Pichiomycetes</taxon>
        <taxon>Debaryomycetaceae</taxon>
        <taxon>Candida/Lodderomyces clade</taxon>
        <taxon>Candida</taxon>
    </lineage>
</organism>
<protein>
    <recommendedName>
        <fullName evidence="2">F-BAR domain-containing protein</fullName>
    </recommendedName>
</protein>
<evidence type="ECO:0000313" key="3">
    <source>
        <dbReference type="EMBL" id="KGR01128.1"/>
    </source>
</evidence>
<sequence length="108" mass="12701">MSFAESFWTPDYESGFQQLFLQLNQGILENNDFVRLIERRMESEVVYGNSLETITTDCKPLNKRQLNEDFVSTIKNAYTKMNETFYKQGEYHLNIADNIETIVLQPFS</sequence>
<dbReference type="EMBL" id="AJIX01000056">
    <property type="protein sequence ID" value="KGR01128.1"/>
    <property type="molecule type" value="Genomic_DNA"/>
</dbReference>
<evidence type="ECO:0000313" key="4">
    <source>
        <dbReference type="Proteomes" id="UP000030161"/>
    </source>
</evidence>
<proteinExistence type="predicted"/>
<dbReference type="Pfam" id="PF00611">
    <property type="entry name" value="FCH"/>
    <property type="match status" value="1"/>
</dbReference>
<dbReference type="PROSITE" id="PS51741">
    <property type="entry name" value="F_BAR"/>
    <property type="match status" value="1"/>
</dbReference>
<dbReference type="SUPFAM" id="SSF103657">
    <property type="entry name" value="BAR/IMD domain-like"/>
    <property type="match status" value="1"/>
</dbReference>
<dbReference type="SMART" id="SM00055">
    <property type="entry name" value="FCH"/>
    <property type="match status" value="1"/>
</dbReference>
<reference evidence="3 4" key="1">
    <citation type="submission" date="2013-12" db="EMBL/GenBank/DDBJ databases">
        <title>The Genome Sequence of Candida albicans P78048.</title>
        <authorList>
            <consortium name="The Broad Institute Genome Sequencing Platform"/>
            <consortium name="The Broad Institute Genome Sequencing Center for Infectious Disease"/>
            <person name="Cuomo C."/>
            <person name="Bennett R."/>
            <person name="Hirakawa M."/>
            <person name="Noverr M."/>
            <person name="Mitchell A."/>
            <person name="Young S.K."/>
            <person name="Zeng Q."/>
            <person name="Gargeya S."/>
            <person name="Fitzgerald M."/>
            <person name="Abouelleil A."/>
            <person name="Alvarado L."/>
            <person name="Berlin A.M."/>
            <person name="Chapman S.B."/>
            <person name="Dewar J."/>
            <person name="Goldberg J."/>
            <person name="Griggs A."/>
            <person name="Gujja S."/>
            <person name="Hansen M."/>
            <person name="Howarth C."/>
            <person name="Imamovic A."/>
            <person name="Larimer J."/>
            <person name="McCowan C."/>
            <person name="Murphy C."/>
            <person name="Pearson M."/>
            <person name="Priest M."/>
            <person name="Roberts A."/>
            <person name="Saif S."/>
            <person name="Shea T."/>
            <person name="Sykes S."/>
            <person name="Wortman J."/>
            <person name="Nusbaum C."/>
            <person name="Birren B."/>
        </authorList>
    </citation>
    <scope>NUCLEOTIDE SEQUENCE [LARGE SCALE GENOMIC DNA]</scope>
    <source>
        <strain evidence="3 4">P78048</strain>
    </source>
</reference>
<feature type="non-terminal residue" evidence="3">
    <location>
        <position position="108"/>
    </location>
</feature>
<accession>A0AB34PJ50</accession>
<feature type="domain" description="F-BAR" evidence="2">
    <location>
        <begin position="1"/>
        <end position="108"/>
    </location>
</feature>
<keyword evidence="1" id="KW-0175">Coiled coil</keyword>
<evidence type="ECO:0000256" key="1">
    <source>
        <dbReference type="PROSITE-ProRule" id="PRU01077"/>
    </source>
</evidence>
<dbReference type="Proteomes" id="UP000030161">
    <property type="component" value="Unassembled WGS sequence"/>
</dbReference>
<dbReference type="Gene3D" id="1.20.1270.60">
    <property type="entry name" value="Arfaptin homology (AH) domain/BAR domain"/>
    <property type="match status" value="1"/>
</dbReference>